<sequence length="179" mass="18634">MYFPTLPLFLFISTLFTTSLSLPTTALKPRDYTSTTAKIDTVISDLSGLETTVIAFNGAPVDAQSIGAAAGKLDNDLRLATADIGASTYSISESAALRALVVPLGPIHTNGLAALSAKVPMFAALGVTPQVKDQLLQLSSDNDGFWTALARKLAAGDRDAVAAAGNQARVAYQDAISEF</sequence>
<dbReference type="Proteomes" id="UP001412239">
    <property type="component" value="Unassembled WGS sequence"/>
</dbReference>
<dbReference type="PANTHER" id="PTHR38123">
    <property type="entry name" value="CELL WALL SERINE-THREONINE-RICH GALACTOMANNOPROTEIN MP1 (AFU_ORTHOLOGUE AFUA_4G03240)"/>
    <property type="match status" value="1"/>
</dbReference>
<evidence type="ECO:0000313" key="3">
    <source>
        <dbReference type="Proteomes" id="UP001412239"/>
    </source>
</evidence>
<dbReference type="PANTHER" id="PTHR38123:SF1">
    <property type="entry name" value="HYDROPHOBIC SURFACE BINDING PROTEIN"/>
    <property type="match status" value="1"/>
</dbReference>
<protein>
    <submittedName>
        <fullName evidence="2">Uncharacterized protein</fullName>
    </submittedName>
</protein>
<feature type="signal peptide" evidence="1">
    <location>
        <begin position="1"/>
        <end position="21"/>
    </location>
</feature>
<accession>A0A292Q004</accession>
<reference evidence="2" key="1">
    <citation type="submission" date="2015-10" db="EMBL/GenBank/DDBJ databases">
        <authorList>
            <person name="Regsiter A."/>
            <person name="william w."/>
        </authorList>
    </citation>
    <scope>NUCLEOTIDE SEQUENCE</scope>
    <source>
        <strain evidence="2">Montdore</strain>
    </source>
</reference>
<dbReference type="Gene3D" id="1.20.1280.140">
    <property type="match status" value="1"/>
</dbReference>
<organism evidence="2 3">
    <name type="scientific">Tuber aestivum</name>
    <name type="common">summer truffle</name>
    <dbReference type="NCBI Taxonomy" id="59557"/>
    <lineage>
        <taxon>Eukaryota</taxon>
        <taxon>Fungi</taxon>
        <taxon>Dikarya</taxon>
        <taxon>Ascomycota</taxon>
        <taxon>Pezizomycotina</taxon>
        <taxon>Pezizomycetes</taxon>
        <taxon>Pezizales</taxon>
        <taxon>Tuberaceae</taxon>
        <taxon>Tuber</taxon>
    </lineage>
</organism>
<dbReference type="Pfam" id="PF12296">
    <property type="entry name" value="HsbA"/>
    <property type="match status" value="1"/>
</dbReference>
<dbReference type="InterPro" id="IPR021054">
    <property type="entry name" value="Cell_wall_mannoprotein_1"/>
</dbReference>
<keyword evidence="1" id="KW-0732">Signal</keyword>
<dbReference type="EMBL" id="LN890985">
    <property type="protein sequence ID" value="CUS12734.1"/>
    <property type="molecule type" value="Genomic_DNA"/>
</dbReference>
<name>A0A292Q004_9PEZI</name>
<dbReference type="AlphaFoldDB" id="A0A292Q004"/>
<evidence type="ECO:0000256" key="1">
    <source>
        <dbReference type="SAM" id="SignalP"/>
    </source>
</evidence>
<gene>
    <name evidence="2" type="ORF">GSTUAT00003157001</name>
</gene>
<keyword evidence="3" id="KW-1185">Reference proteome</keyword>
<proteinExistence type="predicted"/>
<evidence type="ECO:0000313" key="2">
    <source>
        <dbReference type="EMBL" id="CUS12734.1"/>
    </source>
</evidence>
<dbReference type="GO" id="GO:0005576">
    <property type="term" value="C:extracellular region"/>
    <property type="evidence" value="ECO:0007669"/>
    <property type="project" value="TreeGrafter"/>
</dbReference>
<feature type="chain" id="PRO_5012696984" evidence="1">
    <location>
        <begin position="22"/>
        <end position="179"/>
    </location>
</feature>